<sequence length="387" mass="43085">MAASLVDCRSRSVTLMDMTKSSLDQVLEVEEQKDWRSPLIHWLQEPVAGKDIRDDPVGRRALRFYLQNGILYKRSYMGPHLRCVSEQDGEYVLREVHEGCCGDHIKARALVGKVLRAGYFWPTMRTMAQDLVRKSVHEGSVVIRVLVQPARQGLWYLWSRGVLGGAYLNVEVVGQVTGTSVARRLGQRALSRRLEPGDTHGKNFLCHEESSTSPIKGHRFIHFTQHTYTYYLVTLPLSLRKTTTDLSVGVSTPGPPRRVLQVPTIEEAQSSSRGAVERFSLQGIITLLVPLAPLGRSVSLALLGHSAPSISSLHSQASACPLLLSIYEPYQQNGKSTVLKVRDGYGSEVAPEMSPMYPPDRSLTTKMKLESRFLFLGLGFVKCRAAI</sequence>
<dbReference type="Gene3D" id="1.10.340.70">
    <property type="match status" value="1"/>
</dbReference>
<reference evidence="2" key="1">
    <citation type="journal article" date="2019" name="Curr. Biol.">
        <title>Genome Sequence of Striga asiatica Provides Insight into the Evolution of Plant Parasitism.</title>
        <authorList>
            <person name="Yoshida S."/>
            <person name="Kim S."/>
            <person name="Wafula E.K."/>
            <person name="Tanskanen J."/>
            <person name="Kim Y.M."/>
            <person name="Honaas L."/>
            <person name="Yang Z."/>
            <person name="Spallek T."/>
            <person name="Conn C.E."/>
            <person name="Ichihashi Y."/>
            <person name="Cheong K."/>
            <person name="Cui S."/>
            <person name="Der J.P."/>
            <person name="Gundlach H."/>
            <person name="Jiao Y."/>
            <person name="Hori C."/>
            <person name="Ishida J.K."/>
            <person name="Kasahara H."/>
            <person name="Kiba T."/>
            <person name="Kim M.S."/>
            <person name="Koo N."/>
            <person name="Laohavisit A."/>
            <person name="Lee Y.H."/>
            <person name="Lumba S."/>
            <person name="McCourt P."/>
            <person name="Mortimer J.C."/>
            <person name="Mutuku J.M."/>
            <person name="Nomura T."/>
            <person name="Sasaki-Sekimoto Y."/>
            <person name="Seto Y."/>
            <person name="Wang Y."/>
            <person name="Wakatake T."/>
            <person name="Sakakibara H."/>
            <person name="Demura T."/>
            <person name="Yamaguchi S."/>
            <person name="Yoneyama K."/>
            <person name="Manabe R.I."/>
            <person name="Nelson D.C."/>
            <person name="Schulman A.H."/>
            <person name="Timko M.P."/>
            <person name="dePamphilis C.W."/>
            <person name="Choi D."/>
            <person name="Shirasu K."/>
        </authorList>
    </citation>
    <scope>NUCLEOTIDE SEQUENCE [LARGE SCALE GENOMIC DNA]</scope>
    <source>
        <strain evidence="2">cv. UVA1</strain>
    </source>
</reference>
<name>A0A5A7NYD5_STRAF</name>
<evidence type="ECO:0000313" key="1">
    <source>
        <dbReference type="EMBL" id="GER25454.1"/>
    </source>
</evidence>
<protein>
    <submittedName>
        <fullName evidence="1">Retrotransposon protein</fullName>
    </submittedName>
</protein>
<evidence type="ECO:0000313" key="2">
    <source>
        <dbReference type="Proteomes" id="UP000325081"/>
    </source>
</evidence>
<organism evidence="1 2">
    <name type="scientific">Striga asiatica</name>
    <name type="common">Asiatic witchweed</name>
    <name type="synonym">Buchnera asiatica</name>
    <dbReference type="NCBI Taxonomy" id="4170"/>
    <lineage>
        <taxon>Eukaryota</taxon>
        <taxon>Viridiplantae</taxon>
        <taxon>Streptophyta</taxon>
        <taxon>Embryophyta</taxon>
        <taxon>Tracheophyta</taxon>
        <taxon>Spermatophyta</taxon>
        <taxon>Magnoliopsida</taxon>
        <taxon>eudicotyledons</taxon>
        <taxon>Gunneridae</taxon>
        <taxon>Pentapetalae</taxon>
        <taxon>asterids</taxon>
        <taxon>lamiids</taxon>
        <taxon>Lamiales</taxon>
        <taxon>Orobanchaceae</taxon>
        <taxon>Buchnereae</taxon>
        <taxon>Striga</taxon>
    </lineage>
</organism>
<accession>A0A5A7NYD5</accession>
<dbReference type="EMBL" id="BKCP01000004">
    <property type="protein sequence ID" value="GER25454.1"/>
    <property type="molecule type" value="Genomic_DNA"/>
</dbReference>
<comment type="caution">
    <text evidence="1">The sequence shown here is derived from an EMBL/GenBank/DDBJ whole genome shotgun (WGS) entry which is preliminary data.</text>
</comment>
<dbReference type="Proteomes" id="UP000325081">
    <property type="component" value="Unassembled WGS sequence"/>
</dbReference>
<gene>
    <name evidence="1" type="ORF">STAS_01038</name>
</gene>
<keyword evidence="2" id="KW-1185">Reference proteome</keyword>
<dbReference type="OrthoDB" id="912579at2759"/>
<dbReference type="AlphaFoldDB" id="A0A5A7NYD5"/>
<dbReference type="PANTHER" id="PTHR48475:SF2">
    <property type="entry name" value="RIBONUCLEASE H"/>
    <property type="match status" value="1"/>
</dbReference>
<proteinExistence type="predicted"/>
<dbReference type="PANTHER" id="PTHR48475">
    <property type="entry name" value="RIBONUCLEASE H"/>
    <property type="match status" value="1"/>
</dbReference>